<dbReference type="GO" id="GO:0016787">
    <property type="term" value="F:hydrolase activity"/>
    <property type="evidence" value="ECO:0007669"/>
    <property type="project" value="InterPro"/>
</dbReference>
<gene>
    <name evidence="3" type="ORF">C7B45_13010</name>
</gene>
<dbReference type="Pfam" id="PF04909">
    <property type="entry name" value="Amidohydro_2"/>
    <property type="match status" value="1"/>
</dbReference>
<dbReference type="SUPFAM" id="SSF51556">
    <property type="entry name" value="Metallo-dependent hydrolases"/>
    <property type="match status" value="1"/>
</dbReference>
<comment type="caution">
    <text evidence="3">The sequence shown here is derived from an EMBL/GenBank/DDBJ whole genome shotgun (WGS) entry which is preliminary data.</text>
</comment>
<evidence type="ECO:0000259" key="2">
    <source>
        <dbReference type="Pfam" id="PF04909"/>
    </source>
</evidence>
<dbReference type="AlphaFoldDB" id="A0A2T2WF88"/>
<sequence>MIVDAHQHFWDIERIHYAWLERPENQALKRTFSPPMLAPLLNEIGIDRTVLVQALDSRLDTEAMLKFADQYPWIGAVVGWVPLDEPELASRQLENYVKHPKFKGVRHLIHEEANPDWLLRDEVIAGLRLLASLGIPFDVVAVYPNHLKHVPTLAERVPNLRMVIDHLAKPPIRSGDIRDWRRQMEQAAASPQVYAKVSGLNTASDWASWSYRDWIPYVDAAVELFGPERLMFGSDWPVATLAGTYRQVWDATMAVVERYGDRAKDSIFGGTAQRFYKLEA</sequence>
<name>A0A2T2WF88_9FIRM</name>
<proteinExistence type="inferred from homology"/>
<comment type="similarity">
    <text evidence="1">Belongs to the metallo-dependent hydrolases superfamily.</text>
</comment>
<organism evidence="3 4">
    <name type="scientific">Sulfobacillus acidophilus</name>
    <dbReference type="NCBI Taxonomy" id="53633"/>
    <lineage>
        <taxon>Bacteria</taxon>
        <taxon>Bacillati</taxon>
        <taxon>Bacillota</taxon>
        <taxon>Clostridia</taxon>
        <taxon>Eubacteriales</taxon>
        <taxon>Clostridiales Family XVII. Incertae Sedis</taxon>
        <taxon>Sulfobacillus</taxon>
    </lineage>
</organism>
<evidence type="ECO:0000256" key="1">
    <source>
        <dbReference type="ARBA" id="ARBA00038310"/>
    </source>
</evidence>
<accession>A0A2T2WF88</accession>
<reference evidence="3 4" key="1">
    <citation type="journal article" date="2014" name="BMC Genomics">
        <title>Comparison of environmental and isolate Sulfobacillus genomes reveals diverse carbon, sulfur, nitrogen, and hydrogen metabolisms.</title>
        <authorList>
            <person name="Justice N.B."/>
            <person name="Norman A."/>
            <person name="Brown C.T."/>
            <person name="Singh A."/>
            <person name="Thomas B.C."/>
            <person name="Banfield J.F."/>
        </authorList>
    </citation>
    <scope>NUCLEOTIDE SEQUENCE [LARGE SCALE GENOMIC DNA]</scope>
    <source>
        <strain evidence="3">AMDSBA3</strain>
    </source>
</reference>
<evidence type="ECO:0000313" key="3">
    <source>
        <dbReference type="EMBL" id="PSR20878.1"/>
    </source>
</evidence>
<evidence type="ECO:0000313" key="4">
    <source>
        <dbReference type="Proteomes" id="UP000241848"/>
    </source>
</evidence>
<dbReference type="InterPro" id="IPR052350">
    <property type="entry name" value="Metallo-dep_Lactonases"/>
</dbReference>
<dbReference type="InterPro" id="IPR006680">
    <property type="entry name" value="Amidohydro-rel"/>
</dbReference>
<dbReference type="EMBL" id="PXYV01000048">
    <property type="protein sequence ID" value="PSR20878.1"/>
    <property type="molecule type" value="Genomic_DNA"/>
</dbReference>
<protein>
    <recommendedName>
        <fullName evidence="2">Amidohydrolase-related domain-containing protein</fullName>
    </recommendedName>
</protein>
<dbReference type="PANTHER" id="PTHR43569:SF2">
    <property type="entry name" value="AMIDOHYDROLASE-RELATED DOMAIN-CONTAINING PROTEIN"/>
    <property type="match status" value="1"/>
</dbReference>
<dbReference type="Gene3D" id="3.20.20.140">
    <property type="entry name" value="Metal-dependent hydrolases"/>
    <property type="match status" value="1"/>
</dbReference>
<dbReference type="InterPro" id="IPR032466">
    <property type="entry name" value="Metal_Hydrolase"/>
</dbReference>
<dbReference type="PANTHER" id="PTHR43569">
    <property type="entry name" value="AMIDOHYDROLASE"/>
    <property type="match status" value="1"/>
</dbReference>
<feature type="domain" description="Amidohydrolase-related" evidence="2">
    <location>
        <begin position="3"/>
        <end position="278"/>
    </location>
</feature>
<dbReference type="Proteomes" id="UP000241848">
    <property type="component" value="Unassembled WGS sequence"/>
</dbReference>